<dbReference type="AlphaFoldDB" id="J0NJS5"/>
<organism evidence="1 2">
    <name type="scientific">Actinomyces massiliensis F0489</name>
    <dbReference type="NCBI Taxonomy" id="1125718"/>
    <lineage>
        <taxon>Bacteria</taxon>
        <taxon>Bacillati</taxon>
        <taxon>Actinomycetota</taxon>
        <taxon>Actinomycetes</taxon>
        <taxon>Actinomycetales</taxon>
        <taxon>Actinomycetaceae</taxon>
        <taxon>Actinomyces</taxon>
    </lineage>
</organism>
<dbReference type="RefSeq" id="WP_008729706.1">
    <property type="nucleotide sequence ID" value="NZ_AKFT01000014.1"/>
</dbReference>
<dbReference type="eggNOG" id="ENOG5033YNM">
    <property type="taxonomic scope" value="Bacteria"/>
</dbReference>
<dbReference type="EMBL" id="AKFT01000014">
    <property type="protein sequence ID" value="EJF47379.1"/>
    <property type="molecule type" value="Genomic_DNA"/>
</dbReference>
<evidence type="ECO:0008006" key="3">
    <source>
        <dbReference type="Google" id="ProtNLM"/>
    </source>
</evidence>
<dbReference type="NCBIfam" id="NF042914">
    <property type="entry name" value="SAV915_dom"/>
    <property type="match status" value="1"/>
</dbReference>
<name>J0NJS5_9ACTO</name>
<proteinExistence type="predicted"/>
<protein>
    <recommendedName>
        <fullName evidence="3">SseB protein N-terminal domain-containing protein</fullName>
    </recommendedName>
</protein>
<dbReference type="Proteomes" id="UP000002941">
    <property type="component" value="Unassembled WGS sequence"/>
</dbReference>
<gene>
    <name evidence="1" type="ORF">HMPREF1318_2058</name>
</gene>
<evidence type="ECO:0000313" key="1">
    <source>
        <dbReference type="EMBL" id="EJF47379.1"/>
    </source>
</evidence>
<accession>J0NJS5</accession>
<dbReference type="InterPro" id="IPR049975">
    <property type="entry name" value="SAV_915-like_dom"/>
</dbReference>
<reference evidence="1 2" key="1">
    <citation type="submission" date="2012-05" db="EMBL/GenBank/DDBJ databases">
        <authorList>
            <person name="Harkins D.M."/>
            <person name="Madupu R."/>
            <person name="Durkin A.S."/>
            <person name="Torralba M."/>
            <person name="Methe B."/>
            <person name="Sutton G.G."/>
            <person name="Nelson K.E."/>
        </authorList>
    </citation>
    <scope>NUCLEOTIDE SEQUENCE [LARGE SCALE GENOMIC DNA]</scope>
    <source>
        <strain evidence="1 2">F0489</strain>
    </source>
</reference>
<dbReference type="PATRIC" id="fig|1125718.3.peg.294"/>
<keyword evidence="2" id="KW-1185">Reference proteome</keyword>
<evidence type="ECO:0000313" key="2">
    <source>
        <dbReference type="Proteomes" id="UP000002941"/>
    </source>
</evidence>
<comment type="caution">
    <text evidence="1">The sequence shown here is derived from an EMBL/GenBank/DDBJ whole genome shotgun (WGS) entry which is preliminary data.</text>
</comment>
<sequence length="109" mass="12231">MSSAPVHTTETDKHPIIPPVLYLPSTGASSKWGAEVELRHMRDGRVALLAYTALDRLATCMGPHQPWVLYRTEQLDELGGVQSYDVIYLDVPMPRELWRQAKGEAADEQ</sequence>